<proteinExistence type="predicted"/>
<comment type="caution">
    <text evidence="1">The sequence shown here is derived from an EMBL/GenBank/DDBJ whole genome shotgun (WGS) entry which is preliminary data.</text>
</comment>
<keyword evidence="2" id="KW-1185">Reference proteome</keyword>
<reference evidence="1" key="1">
    <citation type="submission" date="2023-04" db="EMBL/GenBank/DDBJ databases">
        <title>A chromosome-level genome assembly of the parasitoid wasp Eretmocerus hayati.</title>
        <authorList>
            <person name="Zhong Y."/>
            <person name="Liu S."/>
            <person name="Liu Y."/>
        </authorList>
    </citation>
    <scope>NUCLEOTIDE SEQUENCE</scope>
    <source>
        <strain evidence="1">ZJU_SS_LIU_2023</strain>
    </source>
</reference>
<accession>A0ACC2NLR3</accession>
<dbReference type="EMBL" id="CM056743">
    <property type="protein sequence ID" value="KAJ8672174.1"/>
    <property type="molecule type" value="Genomic_DNA"/>
</dbReference>
<dbReference type="Proteomes" id="UP001239111">
    <property type="component" value="Chromosome 3"/>
</dbReference>
<protein>
    <submittedName>
        <fullName evidence="1">Uncharacterized protein</fullName>
    </submittedName>
</protein>
<organism evidence="1 2">
    <name type="scientific">Eretmocerus hayati</name>
    <dbReference type="NCBI Taxonomy" id="131215"/>
    <lineage>
        <taxon>Eukaryota</taxon>
        <taxon>Metazoa</taxon>
        <taxon>Ecdysozoa</taxon>
        <taxon>Arthropoda</taxon>
        <taxon>Hexapoda</taxon>
        <taxon>Insecta</taxon>
        <taxon>Pterygota</taxon>
        <taxon>Neoptera</taxon>
        <taxon>Endopterygota</taxon>
        <taxon>Hymenoptera</taxon>
        <taxon>Apocrita</taxon>
        <taxon>Proctotrupomorpha</taxon>
        <taxon>Chalcidoidea</taxon>
        <taxon>Aphelinidae</taxon>
        <taxon>Aphelininae</taxon>
        <taxon>Eretmocerus</taxon>
    </lineage>
</organism>
<sequence>MAKSEGKPRKNLFLDGKLDFPGPDVQLTLGFTVSFERFNSSSSFLCVPCELWTQDESDKKYLELVRKIGVLNDAAGRAVELGRDYLNVSNKDEERKQYLIQVVPENRNEFPDATRQTLVKKRRLE</sequence>
<gene>
    <name evidence="1" type="ORF">QAD02_003433</name>
</gene>
<name>A0ACC2NLR3_9HYME</name>
<evidence type="ECO:0000313" key="2">
    <source>
        <dbReference type="Proteomes" id="UP001239111"/>
    </source>
</evidence>
<evidence type="ECO:0000313" key="1">
    <source>
        <dbReference type="EMBL" id="KAJ8672174.1"/>
    </source>
</evidence>